<evidence type="ECO:0000313" key="3">
    <source>
        <dbReference type="EMBL" id="MDQ8206406.1"/>
    </source>
</evidence>
<comment type="similarity">
    <text evidence="1">Belongs to the TolB family.</text>
</comment>
<dbReference type="SUPFAM" id="SSF69304">
    <property type="entry name" value="Tricorn protease N-terminal domain"/>
    <property type="match status" value="1"/>
</dbReference>
<name>A0ABU1AQL5_9BACT</name>
<organism evidence="3 4">
    <name type="scientific">Thalassobacterium maritimum</name>
    <dbReference type="NCBI Taxonomy" id="3041265"/>
    <lineage>
        <taxon>Bacteria</taxon>
        <taxon>Pseudomonadati</taxon>
        <taxon>Verrucomicrobiota</taxon>
        <taxon>Opitutia</taxon>
        <taxon>Puniceicoccales</taxon>
        <taxon>Coraliomargaritaceae</taxon>
        <taxon>Thalassobacterium</taxon>
    </lineage>
</organism>
<sequence>MRLTVLLLLSVFCISLAPRSVFSETIQLQDLVRDGEGQLAVAIDSSDGTISNLARRAFNLHGAYIVTAGANAAFQIKIEPASASSVLLTVGSGQPYTEQLRRTVAGSDLQNAVLRACDLVVEATLQTKGFFAGRLAFVGKQRGISEIYTSDLLFSRVRPLTRDRSLVTGPKWAPDGRHLLYTTYFKSGFPDIYLLDVNSGRKTPIATFKGLNTGAVFSPDGRQIAMALSGTGNSEIHVTDSRGKNARRLTNNKSLEASPSWSPDGRRLVYTSDAPGKPQLFEISSTGGPARRIPTNISRYCSEPTWNPVHDNLIAFTATVSGGFQIALYDAKTRSSEWLTKGPSSLEPTWLRDGRHLVFTQRNGGSTRLMLLDTLTQKVSALHKPAFGDASSASYVY</sequence>
<feature type="signal peptide" evidence="2">
    <location>
        <begin position="1"/>
        <end position="23"/>
    </location>
</feature>
<evidence type="ECO:0000256" key="1">
    <source>
        <dbReference type="ARBA" id="ARBA00009820"/>
    </source>
</evidence>
<evidence type="ECO:0008006" key="5">
    <source>
        <dbReference type="Google" id="ProtNLM"/>
    </source>
</evidence>
<keyword evidence="4" id="KW-1185">Reference proteome</keyword>
<gene>
    <name evidence="3" type="ORF">QEH52_02720</name>
</gene>
<dbReference type="PANTHER" id="PTHR36842">
    <property type="entry name" value="PROTEIN TOLB HOMOLOG"/>
    <property type="match status" value="1"/>
</dbReference>
<evidence type="ECO:0000313" key="4">
    <source>
        <dbReference type="Proteomes" id="UP001225316"/>
    </source>
</evidence>
<dbReference type="PANTHER" id="PTHR36842:SF1">
    <property type="entry name" value="PROTEIN TOLB"/>
    <property type="match status" value="1"/>
</dbReference>
<dbReference type="Proteomes" id="UP001225316">
    <property type="component" value="Unassembled WGS sequence"/>
</dbReference>
<keyword evidence="2" id="KW-0732">Signal</keyword>
<dbReference type="InterPro" id="IPR011659">
    <property type="entry name" value="WD40"/>
</dbReference>
<dbReference type="Pfam" id="PF07676">
    <property type="entry name" value="PD40"/>
    <property type="match status" value="3"/>
</dbReference>
<evidence type="ECO:0000256" key="2">
    <source>
        <dbReference type="SAM" id="SignalP"/>
    </source>
</evidence>
<accession>A0ABU1AQL5</accession>
<reference evidence="3 4" key="1">
    <citation type="submission" date="2023-04" db="EMBL/GenBank/DDBJ databases">
        <title>A novel bacteria isolated from coastal sediment.</title>
        <authorList>
            <person name="Liu X.-J."/>
            <person name="Du Z.-J."/>
        </authorList>
    </citation>
    <scope>NUCLEOTIDE SEQUENCE [LARGE SCALE GENOMIC DNA]</scope>
    <source>
        <strain evidence="3 4">SDUM461003</strain>
    </source>
</reference>
<proteinExistence type="inferred from homology"/>
<protein>
    <recommendedName>
        <fullName evidence="5">Biopolymer transporter Tol</fullName>
    </recommendedName>
</protein>
<feature type="chain" id="PRO_5045881708" description="Biopolymer transporter Tol" evidence="2">
    <location>
        <begin position="24"/>
        <end position="397"/>
    </location>
</feature>
<dbReference type="RefSeq" id="WP_308948470.1">
    <property type="nucleotide sequence ID" value="NZ_JARXHW010000004.1"/>
</dbReference>
<dbReference type="Gene3D" id="2.120.10.30">
    <property type="entry name" value="TolB, C-terminal domain"/>
    <property type="match status" value="1"/>
</dbReference>
<dbReference type="EMBL" id="JARXHW010000004">
    <property type="protein sequence ID" value="MDQ8206406.1"/>
    <property type="molecule type" value="Genomic_DNA"/>
</dbReference>
<comment type="caution">
    <text evidence="3">The sequence shown here is derived from an EMBL/GenBank/DDBJ whole genome shotgun (WGS) entry which is preliminary data.</text>
</comment>
<dbReference type="InterPro" id="IPR011042">
    <property type="entry name" value="6-blade_b-propeller_TolB-like"/>
</dbReference>